<dbReference type="PANTHER" id="PTHR36435">
    <property type="entry name" value="SLR1288 PROTEIN"/>
    <property type="match status" value="1"/>
</dbReference>
<dbReference type="EMBL" id="FQUU01000012">
    <property type="protein sequence ID" value="SHF50732.1"/>
    <property type="molecule type" value="Genomic_DNA"/>
</dbReference>
<dbReference type="InterPro" id="IPR003675">
    <property type="entry name" value="Rce1/LyrA-like_dom"/>
</dbReference>
<feature type="transmembrane region" description="Helical" evidence="1">
    <location>
        <begin position="103"/>
        <end position="120"/>
    </location>
</feature>
<evidence type="ECO:0000313" key="4">
    <source>
        <dbReference type="Proteomes" id="UP000184048"/>
    </source>
</evidence>
<dbReference type="STRING" id="1121884.SAMN02745131_02802"/>
<reference evidence="3 4" key="1">
    <citation type="submission" date="2016-11" db="EMBL/GenBank/DDBJ databases">
        <authorList>
            <person name="Jaros S."/>
            <person name="Januszkiewicz K."/>
            <person name="Wedrychowicz H."/>
        </authorList>
    </citation>
    <scope>NUCLEOTIDE SEQUENCE [LARGE SCALE GENOMIC DNA]</scope>
    <source>
        <strain evidence="3 4">DSM 18119</strain>
    </source>
</reference>
<dbReference type="OrthoDB" id="1523022at2"/>
<keyword evidence="1" id="KW-1133">Transmembrane helix</keyword>
<feature type="domain" description="CAAX prenyl protease 2/Lysostaphin resistance protein A-like" evidence="2">
    <location>
        <begin position="163"/>
        <end position="250"/>
    </location>
</feature>
<dbReference type="GO" id="GO:0080120">
    <property type="term" value="P:CAAX-box protein maturation"/>
    <property type="evidence" value="ECO:0007669"/>
    <property type="project" value="UniProtKB-ARBA"/>
</dbReference>
<feature type="transmembrane region" description="Helical" evidence="1">
    <location>
        <begin position="62"/>
        <end position="83"/>
    </location>
</feature>
<dbReference type="InterPro" id="IPR052710">
    <property type="entry name" value="CAAX_protease"/>
</dbReference>
<feature type="transmembrane region" description="Helical" evidence="1">
    <location>
        <begin position="198"/>
        <end position="219"/>
    </location>
</feature>
<keyword evidence="1" id="KW-0472">Membrane</keyword>
<evidence type="ECO:0000256" key="1">
    <source>
        <dbReference type="SAM" id="Phobius"/>
    </source>
</evidence>
<sequence length="318" mass="36132">MQTYLKSRPIWIQLILFIGMAFGLFLVFTILGTFILTKLTGISLLQLQDVGKWDTNNPNMIFFIRGMLLTQFLGLFLIPSLLFGYFSDPSPAQYLGLKSPYSNIYWLLGITALLVSYPFVEYSGILNQKMAIGGDAQKWMKSMEEDAAKQIQFMLSKHTIKELVLNLIFISVFAGIGEELFFRGVLQRLFIKLTKSPWLGIIITAILFSGFHFQFFGFLPRLFLGVLLGVIYWYSGSLWTAILAHFLYDALVIVVIYLHPEMVKDPNTTLVNPAQLGIMALISIGLTSLVVWQMAKGSKSRYDLVYKDDDVSKDEFSF</sequence>
<dbReference type="AlphaFoldDB" id="A0A1M5C8L3"/>
<dbReference type="Proteomes" id="UP000184048">
    <property type="component" value="Unassembled WGS sequence"/>
</dbReference>
<accession>A0A1M5C8L3</accession>
<keyword evidence="1" id="KW-0812">Transmembrane</keyword>
<organism evidence="3 4">
    <name type="scientific">Flavisolibacter ginsengisoli DSM 18119</name>
    <dbReference type="NCBI Taxonomy" id="1121884"/>
    <lineage>
        <taxon>Bacteria</taxon>
        <taxon>Pseudomonadati</taxon>
        <taxon>Bacteroidota</taxon>
        <taxon>Chitinophagia</taxon>
        <taxon>Chitinophagales</taxon>
        <taxon>Chitinophagaceae</taxon>
        <taxon>Flavisolibacter</taxon>
    </lineage>
</organism>
<dbReference type="PANTHER" id="PTHR36435:SF1">
    <property type="entry name" value="CAAX AMINO TERMINAL PROTEASE FAMILY PROTEIN"/>
    <property type="match status" value="1"/>
</dbReference>
<feature type="transmembrane region" description="Helical" evidence="1">
    <location>
        <begin position="163"/>
        <end position="186"/>
    </location>
</feature>
<protein>
    <recommendedName>
        <fullName evidence="2">CAAX prenyl protease 2/Lysostaphin resistance protein A-like domain-containing protein</fullName>
    </recommendedName>
</protein>
<dbReference type="RefSeq" id="WP_072835966.1">
    <property type="nucleotide sequence ID" value="NZ_FQUU01000012.1"/>
</dbReference>
<name>A0A1M5C8L3_9BACT</name>
<evidence type="ECO:0000313" key="3">
    <source>
        <dbReference type="EMBL" id="SHF50732.1"/>
    </source>
</evidence>
<evidence type="ECO:0000259" key="2">
    <source>
        <dbReference type="Pfam" id="PF02517"/>
    </source>
</evidence>
<gene>
    <name evidence="3" type="ORF">SAMN02745131_02802</name>
</gene>
<feature type="transmembrane region" description="Helical" evidence="1">
    <location>
        <begin position="12"/>
        <end position="36"/>
    </location>
</feature>
<proteinExistence type="predicted"/>
<keyword evidence="4" id="KW-1185">Reference proteome</keyword>
<feature type="transmembrane region" description="Helical" evidence="1">
    <location>
        <begin position="270"/>
        <end position="292"/>
    </location>
</feature>
<dbReference type="Pfam" id="PF02517">
    <property type="entry name" value="Rce1-like"/>
    <property type="match status" value="1"/>
</dbReference>
<feature type="transmembrane region" description="Helical" evidence="1">
    <location>
        <begin position="231"/>
        <end position="258"/>
    </location>
</feature>
<dbReference type="GO" id="GO:0004175">
    <property type="term" value="F:endopeptidase activity"/>
    <property type="evidence" value="ECO:0007669"/>
    <property type="project" value="UniProtKB-ARBA"/>
</dbReference>